<accession>A0ABM0YTB5</accession>
<name>A0ABM0YTB5_CAMSA</name>
<evidence type="ECO:0000256" key="1">
    <source>
        <dbReference type="SAM" id="SignalP"/>
    </source>
</evidence>
<proteinExistence type="predicted"/>
<keyword evidence="1" id="KW-0732">Signal</keyword>
<organism evidence="2 3">
    <name type="scientific">Camelina sativa</name>
    <name type="common">False flax</name>
    <name type="synonym">Myagrum sativum</name>
    <dbReference type="NCBI Taxonomy" id="90675"/>
    <lineage>
        <taxon>Eukaryota</taxon>
        <taxon>Viridiplantae</taxon>
        <taxon>Streptophyta</taxon>
        <taxon>Embryophyta</taxon>
        <taxon>Tracheophyta</taxon>
        <taxon>Spermatophyta</taxon>
        <taxon>Magnoliopsida</taxon>
        <taxon>eudicotyledons</taxon>
        <taxon>Gunneridae</taxon>
        <taxon>Pentapetalae</taxon>
        <taxon>rosids</taxon>
        <taxon>malvids</taxon>
        <taxon>Brassicales</taxon>
        <taxon>Brassicaceae</taxon>
        <taxon>Camelineae</taxon>
        <taxon>Camelina</taxon>
    </lineage>
</organism>
<dbReference type="InterPro" id="IPR019308">
    <property type="entry name" value="TMEM214"/>
</dbReference>
<protein>
    <submittedName>
        <fullName evidence="3">Uncharacterized protein LOC104782356</fullName>
    </submittedName>
</protein>
<dbReference type="RefSeq" id="XP_010505565.1">
    <property type="nucleotide sequence ID" value="XM_010507263.1"/>
</dbReference>
<sequence>MRRILEFFLCFPLSNRILYFVAIVSGNPVVAKEATTIAIWSLTENGDCWDHWNNLYKENLEASVALLRKLVNEWKDHSLKLLSSPSVGLTLSRTMKSFWLKNKKAITEGGANSSLHEEADEYLTSK</sequence>
<feature type="signal peptide" evidence="1">
    <location>
        <begin position="1"/>
        <end position="26"/>
    </location>
</feature>
<reference evidence="2" key="1">
    <citation type="journal article" date="2014" name="Nat. Commun.">
        <title>The emerging biofuel crop Camelina sativa retains a highly undifferentiated hexaploid genome structure.</title>
        <authorList>
            <person name="Kagale S."/>
            <person name="Koh C."/>
            <person name="Nixon J."/>
            <person name="Bollina V."/>
            <person name="Clarke W.E."/>
            <person name="Tuteja R."/>
            <person name="Spillane C."/>
            <person name="Robinson S.J."/>
            <person name="Links M.G."/>
            <person name="Clarke C."/>
            <person name="Higgins E.E."/>
            <person name="Huebert T."/>
            <person name="Sharpe A.G."/>
            <person name="Parkin I.A."/>
        </authorList>
    </citation>
    <scope>NUCLEOTIDE SEQUENCE [LARGE SCALE GENOMIC DNA]</scope>
    <source>
        <strain evidence="2">cv. DH55</strain>
    </source>
</reference>
<dbReference type="Proteomes" id="UP000694864">
    <property type="component" value="Chromosome 4"/>
</dbReference>
<evidence type="ECO:0000313" key="3">
    <source>
        <dbReference type="RefSeq" id="XP_010505565.1"/>
    </source>
</evidence>
<reference evidence="3" key="2">
    <citation type="submission" date="2025-08" db="UniProtKB">
        <authorList>
            <consortium name="RefSeq"/>
        </authorList>
    </citation>
    <scope>IDENTIFICATION</scope>
    <source>
        <tissue evidence="3">Leaf</tissue>
    </source>
</reference>
<evidence type="ECO:0000313" key="2">
    <source>
        <dbReference type="Proteomes" id="UP000694864"/>
    </source>
</evidence>
<dbReference type="PANTHER" id="PTHR13448:SF14">
    <property type="entry name" value="F26K24.17 PROTEIN"/>
    <property type="match status" value="1"/>
</dbReference>
<keyword evidence="2" id="KW-1185">Reference proteome</keyword>
<dbReference type="PANTHER" id="PTHR13448">
    <property type="entry name" value="TRANSMEMBRANE PROTEIN 214"/>
    <property type="match status" value="1"/>
</dbReference>
<feature type="chain" id="PRO_5047160959" evidence="1">
    <location>
        <begin position="27"/>
        <end position="126"/>
    </location>
</feature>
<dbReference type="GeneID" id="104782356"/>
<gene>
    <name evidence="3" type="primary">LOC104782356</name>
</gene>